<proteinExistence type="predicted"/>
<dbReference type="RefSeq" id="WP_209973856.1">
    <property type="nucleotide sequence ID" value="NZ_JAGGLB010000014.1"/>
</dbReference>
<sequence length="489" mass="53785">MRFTLSFNKLTPIKGLIAGLIIIALILIAAAGTLYVYGSQQKLPAGFTISGWPVGGMPYAEFDRQWQQQLELLRQRQVLLRSPSDAVANKQLPLGELGLVNKANELEAKLAPLKQGSIVSRAAARWKMRKDSYDLANSINTEALSAAIKQNWQEVYKNEPVQAKRVILDNDSILYVPEHNAQRIHIQELQKKLEALVPQVGTLTEADLPLLIQLTLYEEPPPVTANSLKEQGIARKITEFSTVFPASGAGRIHNIRSTAASLQDMLLKPGDIFDYAALIKQTEAKFGYQEAPVIVNGKLAPGIGGGICQVSTTLYNAILRVGLEVVERRNHSLPISYAPLGQDATFADGYINFKFRNNTGKYLLIRTQTTDRQLTVKLFGDIPAAVTYDVESKIIETLQPPVQYVHNAALKRGSSQKLMKGKAGYVVETYRITKENGAVIKKELISKDRYSPEPVLIATNNGPVEKGQSGAKQPGKSMIEDGIKGPVFQ</sequence>
<organism evidence="5 6">
    <name type="scientific">Paenibacillus eucommiae</name>
    <dbReference type="NCBI Taxonomy" id="1355755"/>
    <lineage>
        <taxon>Bacteria</taxon>
        <taxon>Bacillati</taxon>
        <taxon>Bacillota</taxon>
        <taxon>Bacilli</taxon>
        <taxon>Bacillales</taxon>
        <taxon>Paenibacillaceae</taxon>
        <taxon>Paenibacillus</taxon>
    </lineage>
</organism>
<evidence type="ECO:0000256" key="2">
    <source>
        <dbReference type="SAM" id="MobiDB-lite"/>
    </source>
</evidence>
<keyword evidence="3" id="KW-0812">Transmembrane</keyword>
<evidence type="ECO:0000313" key="5">
    <source>
        <dbReference type="EMBL" id="MBP1992669.1"/>
    </source>
</evidence>
<dbReference type="PROSITE" id="PS51109">
    <property type="entry name" value="G5"/>
    <property type="match status" value="1"/>
</dbReference>
<dbReference type="InterPro" id="IPR052913">
    <property type="entry name" value="Glycopeptide_resist_protein"/>
</dbReference>
<evidence type="ECO:0000313" key="6">
    <source>
        <dbReference type="Proteomes" id="UP001519287"/>
    </source>
</evidence>
<dbReference type="Proteomes" id="UP001519287">
    <property type="component" value="Unassembled WGS sequence"/>
</dbReference>
<feature type="domain" description="G5" evidence="4">
    <location>
        <begin position="384"/>
        <end position="465"/>
    </location>
</feature>
<name>A0ABS4J1J0_9BACL</name>
<keyword evidence="3" id="KW-0472">Membrane</keyword>
<accession>A0ABS4J1J0</accession>
<dbReference type="EMBL" id="JAGGLB010000014">
    <property type="protein sequence ID" value="MBP1992669.1"/>
    <property type="molecule type" value="Genomic_DNA"/>
</dbReference>
<dbReference type="InterPro" id="IPR011098">
    <property type="entry name" value="G5_dom"/>
</dbReference>
<feature type="transmembrane region" description="Helical" evidence="3">
    <location>
        <begin position="12"/>
        <end position="37"/>
    </location>
</feature>
<dbReference type="PANTHER" id="PTHR35788">
    <property type="entry name" value="EXPORTED PROTEIN-RELATED"/>
    <property type="match status" value="1"/>
</dbReference>
<evidence type="ECO:0000259" key="4">
    <source>
        <dbReference type="PROSITE" id="PS51109"/>
    </source>
</evidence>
<comment type="caution">
    <text evidence="5">The sequence shown here is derived from an EMBL/GenBank/DDBJ whole genome shotgun (WGS) entry which is preliminary data.</text>
</comment>
<dbReference type="InterPro" id="IPR007391">
    <property type="entry name" value="Vancomycin_resist_VanW"/>
</dbReference>
<dbReference type="Pfam" id="PF07501">
    <property type="entry name" value="G5"/>
    <property type="match status" value="1"/>
</dbReference>
<feature type="region of interest" description="Disordered" evidence="2">
    <location>
        <begin position="458"/>
        <end position="489"/>
    </location>
</feature>
<evidence type="ECO:0000256" key="3">
    <source>
        <dbReference type="SAM" id="Phobius"/>
    </source>
</evidence>
<keyword evidence="1" id="KW-0732">Signal</keyword>
<protein>
    <submittedName>
        <fullName evidence="5">Vancomycin resistance protein YoaR</fullName>
    </submittedName>
</protein>
<dbReference type="SMART" id="SM01208">
    <property type="entry name" value="G5"/>
    <property type="match status" value="1"/>
</dbReference>
<keyword evidence="3" id="KW-1133">Transmembrane helix</keyword>
<evidence type="ECO:0000256" key="1">
    <source>
        <dbReference type="ARBA" id="ARBA00022729"/>
    </source>
</evidence>
<gene>
    <name evidence="5" type="ORF">J2Z66_004278</name>
</gene>
<reference evidence="5 6" key="1">
    <citation type="submission" date="2021-03" db="EMBL/GenBank/DDBJ databases">
        <title>Genomic Encyclopedia of Type Strains, Phase IV (KMG-IV): sequencing the most valuable type-strain genomes for metagenomic binning, comparative biology and taxonomic classification.</title>
        <authorList>
            <person name="Goeker M."/>
        </authorList>
    </citation>
    <scope>NUCLEOTIDE SEQUENCE [LARGE SCALE GENOMIC DNA]</scope>
    <source>
        <strain evidence="5 6">DSM 26048</strain>
    </source>
</reference>
<dbReference type="PANTHER" id="PTHR35788:SF1">
    <property type="entry name" value="EXPORTED PROTEIN"/>
    <property type="match status" value="1"/>
</dbReference>
<keyword evidence="6" id="KW-1185">Reference proteome</keyword>
<dbReference type="Gene3D" id="2.20.230.10">
    <property type="entry name" value="Resuscitation-promoting factor rpfb"/>
    <property type="match status" value="1"/>
</dbReference>
<dbReference type="Pfam" id="PF04294">
    <property type="entry name" value="VanW"/>
    <property type="match status" value="1"/>
</dbReference>